<name>A0A4E0RXQ5_FASHE</name>
<accession>A0A4E0RXQ5</accession>
<dbReference type="AlphaFoldDB" id="A0A4E0RXQ5"/>
<feature type="region of interest" description="Disordered" evidence="1">
    <location>
        <begin position="705"/>
        <end position="746"/>
    </location>
</feature>
<proteinExistence type="predicted"/>
<reference evidence="2" key="1">
    <citation type="submission" date="2019-03" db="EMBL/GenBank/DDBJ databases">
        <title>Improved annotation for the trematode Fasciola hepatica.</title>
        <authorList>
            <person name="Choi Y.-J."/>
            <person name="Martin J."/>
            <person name="Mitreva M."/>
        </authorList>
    </citation>
    <scope>NUCLEOTIDE SEQUENCE [LARGE SCALE GENOMIC DNA]</scope>
</reference>
<feature type="region of interest" description="Disordered" evidence="1">
    <location>
        <begin position="600"/>
        <end position="627"/>
    </location>
</feature>
<dbReference type="EMBL" id="JXXN02002264">
    <property type="protein sequence ID" value="THD23222.1"/>
    <property type="molecule type" value="Genomic_DNA"/>
</dbReference>
<feature type="region of interest" description="Disordered" evidence="1">
    <location>
        <begin position="545"/>
        <end position="567"/>
    </location>
</feature>
<gene>
    <name evidence="2" type="ORF">D915_005705</name>
</gene>
<feature type="region of interest" description="Disordered" evidence="1">
    <location>
        <begin position="460"/>
        <end position="518"/>
    </location>
</feature>
<sequence>MDADENPLTPTNEPRLDQSAAPEQKTNVFWLFLNRLFVEGDLLARIPKTWNSASSLSNRGHLRLISNLLAAVIGPCPEAYEDDAMGSSDHQVNLITPDHLITVTANGCTNECDSNPPLRSYLRSNISDETWTSWCEFVRGPLAQANEKSYVNYAEFPNSVASSEQNATEYKLTDLAISQALQNAYSTYCSQPLTTAFTDRFGFAEDEFVETQSHPNLVLDARLSEVSFSLHIHEDTENGTLFEQACNDVIQLNEKEVGLDGIRLPEPTTSPQKMANEPKAVPLPLAENSQEPSETKPESALPSRSKLLEVFNEIQSGLSNNFLDDNRDMYIDEDANSDEDLDAVLVNSPRHLISSNGRRPSHSPPEYTTTPEMHLILNGFSQALRLKNLPTLAETELNEDGIPTNGDDADLDEDETTDSLMDSRNGFSHVSPMKCQQKPVNGILMHQNMNNLSNESVHATIGKNGTVPKSQKIAKSRRPTPAANVSAFLRPPSDPRRRRPSDEEEEEEDNDDTDDNIEVSEHLTMSANTRKQQQENRGNVLSVINGVSSDRTNGDWVEIHRSPDPNTRGLTLSNGTEMQSSPPAVPLSAWKTHMFLTQQSDSLTPSSPHLSLSPRTGLTCDPETYADSTDPIELGDLSAGLSHLTRSAVKNPGILQPKQLSWTVDRFGGAPRSLIMPTKRSTINRSHHEPFPNPLGPVNVSMEHPDRIGRTSPRSGPAPATISPSSPIPAVSLAPTTDTMGKSHSTDYSRVSSHFAAKSPHTSCGITATVKVRHGSKAHNLPPFVISETELIPSDLGTGCDEVSMSNTSTPADSLNGLDSPDMLSADPADMEQSLDPNSAKARFRSHRTIKLRPGSEVGELNG</sequence>
<comment type="caution">
    <text evidence="2">The sequence shown here is derived from an EMBL/GenBank/DDBJ whole genome shotgun (WGS) entry which is preliminary data.</text>
</comment>
<protein>
    <submittedName>
        <fullName evidence="2">Uncharacterized protein</fullName>
    </submittedName>
</protein>
<evidence type="ECO:0000313" key="2">
    <source>
        <dbReference type="EMBL" id="THD23222.1"/>
    </source>
</evidence>
<feature type="compositionally biased region" description="Polar residues" evidence="1">
    <location>
        <begin position="804"/>
        <end position="813"/>
    </location>
</feature>
<feature type="region of interest" description="Disordered" evidence="1">
    <location>
        <begin position="1"/>
        <end position="20"/>
    </location>
</feature>
<feature type="region of interest" description="Disordered" evidence="1">
    <location>
        <begin position="282"/>
        <end position="303"/>
    </location>
</feature>
<organism evidence="2 3">
    <name type="scientific">Fasciola hepatica</name>
    <name type="common">Liver fluke</name>
    <dbReference type="NCBI Taxonomy" id="6192"/>
    <lineage>
        <taxon>Eukaryota</taxon>
        <taxon>Metazoa</taxon>
        <taxon>Spiralia</taxon>
        <taxon>Lophotrochozoa</taxon>
        <taxon>Platyhelminthes</taxon>
        <taxon>Trematoda</taxon>
        <taxon>Digenea</taxon>
        <taxon>Plagiorchiida</taxon>
        <taxon>Echinostomata</taxon>
        <taxon>Echinostomatoidea</taxon>
        <taxon>Fasciolidae</taxon>
        <taxon>Fasciola</taxon>
    </lineage>
</organism>
<feature type="region of interest" description="Disordered" evidence="1">
    <location>
        <begin position="799"/>
        <end position="863"/>
    </location>
</feature>
<evidence type="ECO:0000256" key="1">
    <source>
        <dbReference type="SAM" id="MobiDB-lite"/>
    </source>
</evidence>
<feature type="compositionally biased region" description="Basic residues" evidence="1">
    <location>
        <begin position="842"/>
        <end position="851"/>
    </location>
</feature>
<keyword evidence="3" id="KW-1185">Reference proteome</keyword>
<feature type="compositionally biased region" description="Polar residues" evidence="1">
    <location>
        <begin position="736"/>
        <end position="746"/>
    </location>
</feature>
<feature type="compositionally biased region" description="Acidic residues" evidence="1">
    <location>
        <begin position="502"/>
        <end position="518"/>
    </location>
</feature>
<evidence type="ECO:0000313" key="3">
    <source>
        <dbReference type="Proteomes" id="UP000230066"/>
    </source>
</evidence>
<dbReference type="Proteomes" id="UP000230066">
    <property type="component" value="Unassembled WGS sequence"/>
</dbReference>
<feature type="compositionally biased region" description="Low complexity" evidence="1">
    <location>
        <begin position="717"/>
        <end position="735"/>
    </location>
</feature>
<feature type="compositionally biased region" description="Low complexity" evidence="1">
    <location>
        <begin position="600"/>
        <end position="614"/>
    </location>
</feature>